<name>A0A1I1HYS9_9GAMM</name>
<dbReference type="CDD" id="cd06582">
    <property type="entry name" value="TM_PBP1_LivH_like"/>
    <property type="match status" value="1"/>
</dbReference>
<keyword evidence="11" id="KW-1185">Reference proteome</keyword>
<dbReference type="GO" id="GO:0022857">
    <property type="term" value="F:transmembrane transporter activity"/>
    <property type="evidence" value="ECO:0007669"/>
    <property type="project" value="InterPro"/>
</dbReference>
<proteinExistence type="inferred from homology"/>
<feature type="transmembrane region" description="Helical" evidence="9">
    <location>
        <begin position="141"/>
        <end position="159"/>
    </location>
</feature>
<evidence type="ECO:0000313" key="10">
    <source>
        <dbReference type="EMBL" id="SFC29084.1"/>
    </source>
</evidence>
<sequence length="291" mass="30207">MFSEFLQYLFTGITIGATYALIALGFTLIYNASHVINFAQGEFLMIGGMATVSLIGLGFPLPVAMVGAILLAALMGIALQRFAIAPAKQADPVTLIIITIGAAIFIRGIAQLVWGRGYHSMPNFSGDVPVRIGGAVVNTQTFWVVGIAAVLVAGLVFFFTKTMIGKAILATSMNKVAARLVGIKTDMVLMLAFLLSAVLGSIAGIIVAPITFTSYDIGIMLGLKGFVAAALGGLGSGMGAIVGGLTLGIVEAMTAGYISSDYKDAAAFGVIILVLFFMPRGLMGARVVERV</sequence>
<dbReference type="OrthoDB" id="9807115at2"/>
<evidence type="ECO:0000256" key="5">
    <source>
        <dbReference type="ARBA" id="ARBA00022970"/>
    </source>
</evidence>
<evidence type="ECO:0000256" key="1">
    <source>
        <dbReference type="ARBA" id="ARBA00004429"/>
    </source>
</evidence>
<keyword evidence="3" id="KW-1003">Cell membrane</keyword>
<dbReference type="Proteomes" id="UP000199058">
    <property type="component" value="Unassembled WGS sequence"/>
</dbReference>
<comment type="similarity">
    <text evidence="8">Belongs to the binding-protein-dependent transport system permease family. LivHM subfamily.</text>
</comment>
<dbReference type="STRING" id="1122252.SAMN05660443_2097"/>
<keyword evidence="4 9" id="KW-0812">Transmembrane</keyword>
<feature type="transmembrane region" description="Helical" evidence="9">
    <location>
        <begin position="65"/>
        <end position="83"/>
    </location>
</feature>
<keyword evidence="7 9" id="KW-0472">Membrane</keyword>
<reference evidence="10 11" key="1">
    <citation type="submission" date="2016-10" db="EMBL/GenBank/DDBJ databases">
        <authorList>
            <person name="de Groot N.N."/>
        </authorList>
    </citation>
    <scope>NUCLEOTIDE SEQUENCE [LARGE SCALE GENOMIC DNA]</scope>
    <source>
        <strain evidence="10 11">DSM 18438</strain>
    </source>
</reference>
<protein>
    <submittedName>
        <fullName evidence="10">Amino acid/amide ABC transporter membrane protein 1, HAAT family (TC 3.A.1.4.-)</fullName>
    </submittedName>
</protein>
<feature type="transmembrane region" description="Helical" evidence="9">
    <location>
        <begin position="42"/>
        <end position="59"/>
    </location>
</feature>
<evidence type="ECO:0000256" key="8">
    <source>
        <dbReference type="ARBA" id="ARBA00037998"/>
    </source>
</evidence>
<keyword evidence="6 9" id="KW-1133">Transmembrane helix</keyword>
<gene>
    <name evidence="10" type="ORF">SAMN05660443_2097</name>
</gene>
<keyword evidence="2" id="KW-0813">Transport</keyword>
<feature type="transmembrane region" description="Helical" evidence="9">
    <location>
        <begin position="6"/>
        <end position="30"/>
    </location>
</feature>
<keyword evidence="5" id="KW-0029">Amino-acid transport</keyword>
<evidence type="ECO:0000256" key="2">
    <source>
        <dbReference type="ARBA" id="ARBA00022448"/>
    </source>
</evidence>
<evidence type="ECO:0000256" key="6">
    <source>
        <dbReference type="ARBA" id="ARBA00022989"/>
    </source>
</evidence>
<accession>A0A1I1HYS9</accession>
<feature type="transmembrane region" description="Helical" evidence="9">
    <location>
        <begin position="188"/>
        <end position="211"/>
    </location>
</feature>
<evidence type="ECO:0000313" key="11">
    <source>
        <dbReference type="Proteomes" id="UP000199058"/>
    </source>
</evidence>
<evidence type="ECO:0000256" key="4">
    <source>
        <dbReference type="ARBA" id="ARBA00022692"/>
    </source>
</evidence>
<dbReference type="InterPro" id="IPR052157">
    <property type="entry name" value="BCAA_transport_permease"/>
</dbReference>
<dbReference type="EMBL" id="FOLH01000004">
    <property type="protein sequence ID" value="SFC29084.1"/>
    <property type="molecule type" value="Genomic_DNA"/>
</dbReference>
<comment type="subcellular location">
    <subcellularLocation>
        <location evidence="1">Cell inner membrane</location>
        <topology evidence="1">Multi-pass membrane protein</topology>
    </subcellularLocation>
</comment>
<dbReference type="GO" id="GO:0005886">
    <property type="term" value="C:plasma membrane"/>
    <property type="evidence" value="ECO:0007669"/>
    <property type="project" value="UniProtKB-SubCell"/>
</dbReference>
<dbReference type="AlphaFoldDB" id="A0A1I1HYS9"/>
<evidence type="ECO:0000256" key="3">
    <source>
        <dbReference type="ARBA" id="ARBA00022475"/>
    </source>
</evidence>
<dbReference type="RefSeq" id="WP_091963105.1">
    <property type="nucleotide sequence ID" value="NZ_FOLH01000004.1"/>
</dbReference>
<organism evidence="10 11">
    <name type="scientific">Marinospirillum celere</name>
    <dbReference type="NCBI Taxonomy" id="1122252"/>
    <lineage>
        <taxon>Bacteria</taxon>
        <taxon>Pseudomonadati</taxon>
        <taxon>Pseudomonadota</taxon>
        <taxon>Gammaproteobacteria</taxon>
        <taxon>Oceanospirillales</taxon>
        <taxon>Oceanospirillaceae</taxon>
        <taxon>Marinospirillum</taxon>
    </lineage>
</organism>
<dbReference type="PANTHER" id="PTHR11795">
    <property type="entry name" value="BRANCHED-CHAIN AMINO ACID TRANSPORT SYSTEM PERMEASE PROTEIN LIVH"/>
    <property type="match status" value="1"/>
</dbReference>
<feature type="transmembrane region" description="Helical" evidence="9">
    <location>
        <begin position="95"/>
        <end position="114"/>
    </location>
</feature>
<dbReference type="InterPro" id="IPR001851">
    <property type="entry name" value="ABC_transp_permease"/>
</dbReference>
<dbReference type="GO" id="GO:0006865">
    <property type="term" value="P:amino acid transport"/>
    <property type="evidence" value="ECO:0007669"/>
    <property type="project" value="UniProtKB-KW"/>
</dbReference>
<evidence type="ECO:0000256" key="9">
    <source>
        <dbReference type="SAM" id="Phobius"/>
    </source>
</evidence>
<feature type="transmembrane region" description="Helical" evidence="9">
    <location>
        <begin position="265"/>
        <end position="283"/>
    </location>
</feature>
<evidence type="ECO:0000256" key="7">
    <source>
        <dbReference type="ARBA" id="ARBA00023136"/>
    </source>
</evidence>
<dbReference type="Pfam" id="PF02653">
    <property type="entry name" value="BPD_transp_2"/>
    <property type="match status" value="1"/>
</dbReference>
<dbReference type="PANTHER" id="PTHR11795:SF450">
    <property type="entry name" value="ABC TRANSPORTER PERMEASE PROTEIN"/>
    <property type="match status" value="1"/>
</dbReference>